<evidence type="ECO:0000256" key="4">
    <source>
        <dbReference type="ARBA" id="ARBA00022692"/>
    </source>
</evidence>
<evidence type="ECO:0000313" key="8">
    <source>
        <dbReference type="EMBL" id="KZV14870.1"/>
    </source>
</evidence>
<dbReference type="GO" id="GO:0015086">
    <property type="term" value="F:cadmium ion transmembrane transporter activity"/>
    <property type="evidence" value="ECO:0007669"/>
    <property type="project" value="TreeGrafter"/>
</dbReference>
<dbReference type="EMBL" id="KV020168">
    <property type="protein sequence ID" value="KZV14870.1"/>
    <property type="molecule type" value="Genomic_DNA"/>
</dbReference>
<feature type="transmembrane region" description="Helical" evidence="7">
    <location>
        <begin position="67"/>
        <end position="85"/>
    </location>
</feature>
<feature type="transmembrane region" description="Helical" evidence="7">
    <location>
        <begin position="167"/>
        <end position="186"/>
    </location>
</feature>
<dbReference type="Pfam" id="PF01566">
    <property type="entry name" value="Nramp"/>
    <property type="match status" value="1"/>
</dbReference>
<keyword evidence="3" id="KW-0813">Transport</keyword>
<evidence type="ECO:0000256" key="2">
    <source>
        <dbReference type="ARBA" id="ARBA00009965"/>
    </source>
</evidence>
<evidence type="ECO:0000256" key="6">
    <source>
        <dbReference type="ARBA" id="ARBA00023136"/>
    </source>
</evidence>
<evidence type="ECO:0000313" key="9">
    <source>
        <dbReference type="Proteomes" id="UP000250235"/>
    </source>
</evidence>
<dbReference type="OrthoDB" id="409173at2759"/>
<evidence type="ECO:0000256" key="3">
    <source>
        <dbReference type="ARBA" id="ARBA00022448"/>
    </source>
</evidence>
<evidence type="ECO:0000256" key="7">
    <source>
        <dbReference type="SAM" id="Phobius"/>
    </source>
</evidence>
<keyword evidence="5 7" id="KW-1133">Transmembrane helix</keyword>
<reference evidence="8 9" key="1">
    <citation type="journal article" date="2015" name="Proc. Natl. Acad. Sci. U.S.A.">
        <title>The resurrection genome of Boea hygrometrica: A blueprint for survival of dehydration.</title>
        <authorList>
            <person name="Xiao L."/>
            <person name="Yang G."/>
            <person name="Zhang L."/>
            <person name="Yang X."/>
            <person name="Zhao S."/>
            <person name="Ji Z."/>
            <person name="Zhou Q."/>
            <person name="Hu M."/>
            <person name="Wang Y."/>
            <person name="Chen M."/>
            <person name="Xu Y."/>
            <person name="Jin H."/>
            <person name="Xiao X."/>
            <person name="Hu G."/>
            <person name="Bao F."/>
            <person name="Hu Y."/>
            <person name="Wan P."/>
            <person name="Li L."/>
            <person name="Deng X."/>
            <person name="Kuang T."/>
            <person name="Xiang C."/>
            <person name="Zhu J.K."/>
            <person name="Oliver M.J."/>
            <person name="He Y."/>
        </authorList>
    </citation>
    <scope>NUCLEOTIDE SEQUENCE [LARGE SCALE GENOMIC DNA]</scope>
    <source>
        <strain evidence="9">cv. XS01</strain>
    </source>
</reference>
<comment type="similarity">
    <text evidence="2">Belongs to the NRAMP (TC 2.A.55) family.</text>
</comment>
<dbReference type="InterPro" id="IPR001046">
    <property type="entry name" value="NRAMP_fam"/>
</dbReference>
<dbReference type="AlphaFoldDB" id="A0A2Z7A7G8"/>
<feature type="transmembrane region" description="Helical" evidence="7">
    <location>
        <begin position="368"/>
        <end position="391"/>
    </location>
</feature>
<dbReference type="GO" id="GO:0005384">
    <property type="term" value="F:manganese ion transmembrane transporter activity"/>
    <property type="evidence" value="ECO:0007669"/>
    <property type="project" value="TreeGrafter"/>
</dbReference>
<dbReference type="PANTHER" id="PTHR11706:SF33">
    <property type="entry name" value="NATURAL RESISTANCE-ASSOCIATED MACROPHAGE PROTEIN 2"/>
    <property type="match status" value="1"/>
</dbReference>
<protein>
    <submittedName>
        <fullName evidence="8">Putative metal ion transporter</fullName>
    </submittedName>
</protein>
<keyword evidence="9" id="KW-1185">Reference proteome</keyword>
<sequence length="430" mass="45439">MDTRTVEVLPRTEPVPGKPAAAGAGRWRRLRFLAVAGPGLVVMLADTDAGSLITAAQSGAESGYRLLWLQVLMVPILFVVQELTVRLGIFTGQGHGYAIRRHFGRFWAWVSVSTLLLACVGALITELSGIAGVGALVGIPAWLSMVIVVAGLIVMVCRGSYLTVERIALAVGLFECVFLFVAWQARPGLSAALHETLRVPFADRRYLYLVAANIGAVIMPWMVFYQQSAVAEKGLTVADLRAARWDTAIGSVVTQAVMAAVLVAVAATIGRVEPGKPLDTVQQIVEAITPFLGRWAGTLMFALGMTGAALVATIVVTLTAARALGEVMGFEHSLKHRPQEAPWFYGACALILALGGVLVASGADLVELSVGVQVMNALLLPIVLGFLYLLARRVLPEPYRLKGGYAVTVGAIIVLTAGLGLYAGLAGTLT</sequence>
<feature type="transmembrane region" description="Helical" evidence="7">
    <location>
        <begin position="130"/>
        <end position="155"/>
    </location>
</feature>
<feature type="transmembrane region" description="Helical" evidence="7">
    <location>
        <begin position="342"/>
        <end position="362"/>
    </location>
</feature>
<keyword evidence="6 7" id="KW-0472">Membrane</keyword>
<name>A0A2Z7A7G8_9LAMI</name>
<feature type="transmembrane region" description="Helical" evidence="7">
    <location>
        <begin position="206"/>
        <end position="224"/>
    </location>
</feature>
<accession>A0A2Z7A7G8</accession>
<evidence type="ECO:0000256" key="1">
    <source>
        <dbReference type="ARBA" id="ARBA00004141"/>
    </source>
</evidence>
<feature type="transmembrane region" description="Helical" evidence="7">
    <location>
        <begin position="299"/>
        <end position="321"/>
    </location>
</feature>
<feature type="transmembrane region" description="Helical" evidence="7">
    <location>
        <begin position="32"/>
        <end position="55"/>
    </location>
</feature>
<evidence type="ECO:0000256" key="5">
    <source>
        <dbReference type="ARBA" id="ARBA00022989"/>
    </source>
</evidence>
<dbReference type="GO" id="GO:0005886">
    <property type="term" value="C:plasma membrane"/>
    <property type="evidence" value="ECO:0007669"/>
    <property type="project" value="TreeGrafter"/>
</dbReference>
<feature type="transmembrane region" description="Helical" evidence="7">
    <location>
        <begin position="403"/>
        <end position="425"/>
    </location>
</feature>
<organism evidence="8 9">
    <name type="scientific">Dorcoceras hygrometricum</name>
    <dbReference type="NCBI Taxonomy" id="472368"/>
    <lineage>
        <taxon>Eukaryota</taxon>
        <taxon>Viridiplantae</taxon>
        <taxon>Streptophyta</taxon>
        <taxon>Embryophyta</taxon>
        <taxon>Tracheophyta</taxon>
        <taxon>Spermatophyta</taxon>
        <taxon>Magnoliopsida</taxon>
        <taxon>eudicotyledons</taxon>
        <taxon>Gunneridae</taxon>
        <taxon>Pentapetalae</taxon>
        <taxon>asterids</taxon>
        <taxon>lamiids</taxon>
        <taxon>Lamiales</taxon>
        <taxon>Gesneriaceae</taxon>
        <taxon>Didymocarpoideae</taxon>
        <taxon>Trichosporeae</taxon>
        <taxon>Loxocarpinae</taxon>
        <taxon>Dorcoceras</taxon>
    </lineage>
</organism>
<keyword evidence="4 7" id="KW-0812">Transmembrane</keyword>
<dbReference type="GO" id="GO:0034755">
    <property type="term" value="P:iron ion transmembrane transport"/>
    <property type="evidence" value="ECO:0007669"/>
    <property type="project" value="TreeGrafter"/>
</dbReference>
<comment type="subcellular location">
    <subcellularLocation>
        <location evidence="1">Membrane</location>
        <topology evidence="1">Multi-pass membrane protein</topology>
    </subcellularLocation>
</comment>
<dbReference type="PANTHER" id="PTHR11706">
    <property type="entry name" value="SOLUTE CARRIER PROTEIN FAMILY 11 MEMBER"/>
    <property type="match status" value="1"/>
</dbReference>
<proteinExistence type="inferred from homology"/>
<gene>
    <name evidence="8" type="ORF">F511_08510</name>
</gene>
<dbReference type="Proteomes" id="UP000250235">
    <property type="component" value="Unassembled WGS sequence"/>
</dbReference>
<feature type="transmembrane region" description="Helical" evidence="7">
    <location>
        <begin position="106"/>
        <end position="124"/>
    </location>
</feature>
<feature type="transmembrane region" description="Helical" evidence="7">
    <location>
        <begin position="245"/>
        <end position="269"/>
    </location>
</feature>